<sequence length="62" mass="7169">MLNRYRPKARGIAVAIIEARSIPFGWGEWMAAALREVYPLELRALVRIEMRQLVGDLPQLYV</sequence>
<reference evidence="2" key="1">
    <citation type="submission" date="2016-10" db="EMBL/GenBank/DDBJ databases">
        <authorList>
            <person name="de Groot N.N."/>
        </authorList>
    </citation>
    <scope>NUCLEOTIDE SEQUENCE [LARGE SCALE GENOMIC DNA]</scope>
    <source>
        <strain evidence="2">DSM 15758</strain>
    </source>
</reference>
<dbReference type="Proteomes" id="UP000183046">
    <property type="component" value="Unassembled WGS sequence"/>
</dbReference>
<gene>
    <name evidence="1" type="ORF">SAMN05216279_103145</name>
</gene>
<comment type="caution">
    <text evidence="1">The sequence shown here is derived from an EMBL/GenBank/DDBJ whole genome shotgun (WGS) entry which is preliminary data.</text>
</comment>
<name>A0A1G5MWD2_9PSED</name>
<organism evidence="1 2">
    <name type="scientific">Pseudomonas oryzihabitans</name>
    <dbReference type="NCBI Taxonomy" id="47885"/>
    <lineage>
        <taxon>Bacteria</taxon>
        <taxon>Pseudomonadati</taxon>
        <taxon>Pseudomonadota</taxon>
        <taxon>Gammaproteobacteria</taxon>
        <taxon>Pseudomonadales</taxon>
        <taxon>Pseudomonadaceae</taxon>
        <taxon>Pseudomonas</taxon>
    </lineage>
</organism>
<evidence type="ECO:0000313" key="1">
    <source>
        <dbReference type="EMBL" id="SCZ28928.1"/>
    </source>
</evidence>
<accession>A0A1G5MWD2</accession>
<dbReference type="AlphaFoldDB" id="A0A1G5MWD2"/>
<dbReference type="EMBL" id="FMWB01000003">
    <property type="protein sequence ID" value="SCZ28928.1"/>
    <property type="molecule type" value="Genomic_DNA"/>
</dbReference>
<evidence type="ECO:0000313" key="2">
    <source>
        <dbReference type="Proteomes" id="UP000183046"/>
    </source>
</evidence>
<protein>
    <submittedName>
        <fullName evidence="1">Uncharacterized protein</fullName>
    </submittedName>
</protein>
<proteinExistence type="predicted"/>